<protein>
    <submittedName>
        <fullName evidence="1">Uncharacterized protein</fullName>
    </submittedName>
</protein>
<reference evidence="1 2" key="1">
    <citation type="submission" date="2020-06" db="EMBL/GenBank/DDBJ databases">
        <title>Photobacterium damselae subsp. damselae comparative genomics.</title>
        <authorList>
            <person name="Osorio C.R."/>
        </authorList>
    </citation>
    <scope>NUCLEOTIDE SEQUENCE [LARGE SCALE GENOMIC DNA]</scope>
    <source>
        <strain evidence="1 2">TW250/03</strain>
    </source>
</reference>
<evidence type="ECO:0000313" key="2">
    <source>
        <dbReference type="Proteomes" id="UP000533429"/>
    </source>
</evidence>
<dbReference type="RefSeq" id="WP_069530723.1">
    <property type="nucleotide sequence ID" value="NZ_JABWTO010000009.1"/>
</dbReference>
<dbReference type="EMBL" id="JABXOR010001617">
    <property type="protein sequence ID" value="NVP03463.1"/>
    <property type="molecule type" value="Genomic_DNA"/>
</dbReference>
<proteinExistence type="predicted"/>
<sequence>MMTQGKKKMTAVLSPMTFDMPVFKTGNSDALRIRKTLLEAAPKFRNGAIAKLIGDNTMVLVAKDDMSEWEGENKEDAMMLAFLNFIEHDITNNPQSLIKADDAYFSEFDDLLDGVDLDD</sequence>
<dbReference type="AlphaFoldDB" id="A0A850QZJ1"/>
<dbReference type="Proteomes" id="UP000533429">
    <property type="component" value="Unassembled WGS sequence"/>
</dbReference>
<name>A0A850QZJ1_PHODD</name>
<comment type="caution">
    <text evidence="1">The sequence shown here is derived from an EMBL/GenBank/DDBJ whole genome shotgun (WGS) entry which is preliminary data.</text>
</comment>
<evidence type="ECO:0000313" key="1">
    <source>
        <dbReference type="EMBL" id="NVP03463.1"/>
    </source>
</evidence>
<organism evidence="1 2">
    <name type="scientific">Photobacterium damselae subsp. damselae</name>
    <name type="common">Listonella damsela</name>
    <dbReference type="NCBI Taxonomy" id="85581"/>
    <lineage>
        <taxon>Bacteria</taxon>
        <taxon>Pseudomonadati</taxon>
        <taxon>Pseudomonadota</taxon>
        <taxon>Gammaproteobacteria</taxon>
        <taxon>Vibrionales</taxon>
        <taxon>Vibrionaceae</taxon>
        <taxon>Photobacterium</taxon>
    </lineage>
</organism>
<gene>
    <name evidence="1" type="ORF">HWA77_24980</name>
</gene>
<accession>A0A850QZJ1</accession>